<keyword evidence="4" id="KW-0274">FAD</keyword>
<evidence type="ECO:0000313" key="7">
    <source>
        <dbReference type="Proteomes" id="UP001189429"/>
    </source>
</evidence>
<dbReference type="PANTHER" id="PTHR42973:SF39">
    <property type="entry name" value="FAD-BINDING PCMH-TYPE DOMAIN-CONTAINING PROTEIN"/>
    <property type="match status" value="1"/>
</dbReference>
<dbReference type="InterPro" id="IPR016169">
    <property type="entry name" value="FAD-bd_PCMH_sub2"/>
</dbReference>
<dbReference type="InterPro" id="IPR050416">
    <property type="entry name" value="FAD-linked_Oxidoreductase"/>
</dbReference>
<accession>A0ABN9RIC1</accession>
<evidence type="ECO:0000256" key="5">
    <source>
        <dbReference type="ARBA" id="ARBA00023002"/>
    </source>
</evidence>
<evidence type="ECO:0000256" key="2">
    <source>
        <dbReference type="ARBA" id="ARBA00005466"/>
    </source>
</evidence>
<evidence type="ECO:0000256" key="1">
    <source>
        <dbReference type="ARBA" id="ARBA00001974"/>
    </source>
</evidence>
<protein>
    <recommendedName>
        <fullName evidence="8">FAD-binding oxidoreductase</fullName>
    </recommendedName>
</protein>
<sequence>EAEVVLADGSIVKASACNAYSDLFRALRGGGGSFGLITKATYRTYPMPTDMGSIGCEYRDQDITSTVEQFLAWYTDICDRGLAKHFGGKIFVYSEYADLKLEYVDLGQDECTKLLQEGDHPLPGGLECEAKDVAWPPAGAVHSDRAKGWMTSWAGDSASAYHVE</sequence>
<keyword evidence="5" id="KW-0560">Oxidoreductase</keyword>
<reference evidence="6" key="1">
    <citation type="submission" date="2023-10" db="EMBL/GenBank/DDBJ databases">
        <authorList>
            <person name="Chen Y."/>
            <person name="Shah S."/>
            <person name="Dougan E. K."/>
            <person name="Thang M."/>
            <person name="Chan C."/>
        </authorList>
    </citation>
    <scope>NUCLEOTIDE SEQUENCE [LARGE SCALE GENOMIC DNA]</scope>
</reference>
<comment type="caution">
    <text evidence="6">The sequence shown here is derived from an EMBL/GenBank/DDBJ whole genome shotgun (WGS) entry which is preliminary data.</text>
</comment>
<dbReference type="EMBL" id="CAUYUJ010006840">
    <property type="protein sequence ID" value="CAK0818842.1"/>
    <property type="molecule type" value="Genomic_DNA"/>
</dbReference>
<proteinExistence type="inferred from homology"/>
<name>A0ABN9RIC1_9DINO</name>
<evidence type="ECO:0000256" key="3">
    <source>
        <dbReference type="ARBA" id="ARBA00022630"/>
    </source>
</evidence>
<dbReference type="InterPro" id="IPR036318">
    <property type="entry name" value="FAD-bd_PCMH-like_sf"/>
</dbReference>
<feature type="non-terminal residue" evidence="6">
    <location>
        <position position="164"/>
    </location>
</feature>
<organism evidence="6 7">
    <name type="scientific">Prorocentrum cordatum</name>
    <dbReference type="NCBI Taxonomy" id="2364126"/>
    <lineage>
        <taxon>Eukaryota</taxon>
        <taxon>Sar</taxon>
        <taxon>Alveolata</taxon>
        <taxon>Dinophyceae</taxon>
        <taxon>Prorocentrales</taxon>
        <taxon>Prorocentraceae</taxon>
        <taxon>Prorocentrum</taxon>
    </lineage>
</organism>
<keyword evidence="3" id="KW-0285">Flavoprotein</keyword>
<dbReference type="Proteomes" id="UP001189429">
    <property type="component" value="Unassembled WGS sequence"/>
</dbReference>
<evidence type="ECO:0000313" key="6">
    <source>
        <dbReference type="EMBL" id="CAK0818842.1"/>
    </source>
</evidence>
<evidence type="ECO:0008006" key="8">
    <source>
        <dbReference type="Google" id="ProtNLM"/>
    </source>
</evidence>
<dbReference type="SUPFAM" id="SSF56176">
    <property type="entry name" value="FAD-binding/transporter-associated domain-like"/>
    <property type="match status" value="1"/>
</dbReference>
<comment type="cofactor">
    <cofactor evidence="1">
        <name>FAD</name>
        <dbReference type="ChEBI" id="CHEBI:57692"/>
    </cofactor>
</comment>
<evidence type="ECO:0000256" key="4">
    <source>
        <dbReference type="ARBA" id="ARBA00022827"/>
    </source>
</evidence>
<keyword evidence="7" id="KW-1185">Reference proteome</keyword>
<dbReference type="PANTHER" id="PTHR42973">
    <property type="entry name" value="BINDING OXIDOREDUCTASE, PUTATIVE (AFU_ORTHOLOGUE AFUA_1G17690)-RELATED"/>
    <property type="match status" value="1"/>
</dbReference>
<dbReference type="Gene3D" id="3.30.465.10">
    <property type="match status" value="1"/>
</dbReference>
<feature type="non-terminal residue" evidence="6">
    <location>
        <position position="1"/>
    </location>
</feature>
<gene>
    <name evidence="6" type="ORF">PCOR1329_LOCUS20976</name>
</gene>
<comment type="similarity">
    <text evidence="2">Belongs to the oxygen-dependent FAD-linked oxidoreductase family.</text>
</comment>